<keyword evidence="3 9" id="KW-0732">Signal</keyword>
<evidence type="ECO:0000256" key="4">
    <source>
        <dbReference type="ARBA" id="ARBA00022989"/>
    </source>
</evidence>
<dbReference type="PROSITE" id="PS51212">
    <property type="entry name" value="WSC"/>
    <property type="match status" value="1"/>
</dbReference>
<dbReference type="Pfam" id="PF01822">
    <property type="entry name" value="WSC"/>
    <property type="match status" value="1"/>
</dbReference>
<feature type="compositionally biased region" description="Low complexity" evidence="7">
    <location>
        <begin position="110"/>
        <end position="211"/>
    </location>
</feature>
<dbReference type="InterPro" id="IPR002889">
    <property type="entry name" value="WSC_carb-bd"/>
</dbReference>
<evidence type="ECO:0000313" key="11">
    <source>
        <dbReference type="EMBL" id="KAH3668686.1"/>
    </source>
</evidence>
<evidence type="ECO:0000256" key="9">
    <source>
        <dbReference type="SAM" id="SignalP"/>
    </source>
</evidence>
<reference evidence="11" key="2">
    <citation type="submission" date="2021-01" db="EMBL/GenBank/DDBJ databases">
        <authorList>
            <person name="Schikora-Tamarit M.A."/>
        </authorList>
    </citation>
    <scope>NUCLEOTIDE SEQUENCE</scope>
    <source>
        <strain evidence="11">CBS6075</strain>
    </source>
</reference>
<feature type="compositionally biased region" description="Low complexity" evidence="7">
    <location>
        <begin position="327"/>
        <end position="336"/>
    </location>
</feature>
<dbReference type="GO" id="GO:0005886">
    <property type="term" value="C:plasma membrane"/>
    <property type="evidence" value="ECO:0007669"/>
    <property type="project" value="TreeGrafter"/>
</dbReference>
<keyword evidence="4 8" id="KW-1133">Transmembrane helix</keyword>
<dbReference type="PANTHER" id="PTHR24269:SF16">
    <property type="entry name" value="PROTEIN SLG1"/>
    <property type="match status" value="1"/>
</dbReference>
<keyword evidence="6" id="KW-0325">Glycoprotein</keyword>
<keyword evidence="5 8" id="KW-0472">Membrane</keyword>
<sequence>MKAHVLFILALIPASSAVDSLGCFSKIPSSFVSKGTYTWQTSSYCSSECSSYKYFALSGGNECYCGDDKPTSSTSSSSCNVNCVGYPQEKCGGDGAYTVYGTDDSDDSDSSSSSSAASSSTASSSSAESSSTSVSSSTASSSTISSSSSSSSNNAQTTVTQSSSTQSSSSTAASSSTTSESSSSSEAAATTSSSSSTEQSSTTSENSSTSSPSMTAQVLTSTVSQDGSKETSVIYVTQSTPIASASASASASSGSSNSKSSSNKGAIIGGAVGGAVGASMIIGLIFFLIFRKRGDNADDTAVDDLAYEEALKSNRDPFASPDDDMYSSDNSNSGSGRIMLGRRRLSDGSLADAADYYKKVLKVANPDDDKN</sequence>
<evidence type="ECO:0000259" key="10">
    <source>
        <dbReference type="PROSITE" id="PS51212"/>
    </source>
</evidence>
<dbReference type="InterPro" id="IPR051836">
    <property type="entry name" value="Kremen_rcpt"/>
</dbReference>
<dbReference type="PANTHER" id="PTHR24269">
    <property type="entry name" value="KREMEN PROTEIN"/>
    <property type="match status" value="1"/>
</dbReference>
<evidence type="ECO:0000313" key="12">
    <source>
        <dbReference type="Proteomes" id="UP000769157"/>
    </source>
</evidence>
<proteinExistence type="predicted"/>
<evidence type="ECO:0000256" key="1">
    <source>
        <dbReference type="ARBA" id="ARBA00004167"/>
    </source>
</evidence>
<comment type="caution">
    <text evidence="11">The sequence shown here is derived from an EMBL/GenBank/DDBJ whole genome shotgun (WGS) entry which is preliminary data.</text>
</comment>
<feature type="transmembrane region" description="Helical" evidence="8">
    <location>
        <begin position="266"/>
        <end position="290"/>
    </location>
</feature>
<name>A0A9P8T7B4_9ASCO</name>
<feature type="domain" description="WSC" evidence="10">
    <location>
        <begin position="17"/>
        <end position="103"/>
    </location>
</feature>
<organism evidence="11 12">
    <name type="scientific">Ogataea philodendri</name>
    <dbReference type="NCBI Taxonomy" id="1378263"/>
    <lineage>
        <taxon>Eukaryota</taxon>
        <taxon>Fungi</taxon>
        <taxon>Dikarya</taxon>
        <taxon>Ascomycota</taxon>
        <taxon>Saccharomycotina</taxon>
        <taxon>Pichiomycetes</taxon>
        <taxon>Pichiales</taxon>
        <taxon>Pichiaceae</taxon>
        <taxon>Ogataea</taxon>
    </lineage>
</organism>
<evidence type="ECO:0000256" key="7">
    <source>
        <dbReference type="SAM" id="MobiDB-lite"/>
    </source>
</evidence>
<dbReference type="Proteomes" id="UP000769157">
    <property type="component" value="Unassembled WGS sequence"/>
</dbReference>
<dbReference type="OrthoDB" id="5985073at2759"/>
<feature type="signal peptide" evidence="9">
    <location>
        <begin position="1"/>
        <end position="17"/>
    </location>
</feature>
<reference evidence="11" key="1">
    <citation type="journal article" date="2021" name="Open Biol.">
        <title>Shared evolutionary footprints suggest mitochondrial oxidative damage underlies multiple complex I losses in fungi.</title>
        <authorList>
            <person name="Schikora-Tamarit M.A."/>
            <person name="Marcet-Houben M."/>
            <person name="Nosek J."/>
            <person name="Gabaldon T."/>
        </authorList>
    </citation>
    <scope>NUCLEOTIDE SEQUENCE</scope>
    <source>
        <strain evidence="11">CBS6075</strain>
    </source>
</reference>
<accession>A0A9P8T7B4</accession>
<keyword evidence="2 8" id="KW-0812">Transmembrane</keyword>
<comment type="subcellular location">
    <subcellularLocation>
        <location evidence="1">Membrane</location>
        <topology evidence="1">Single-pass membrane protein</topology>
    </subcellularLocation>
</comment>
<protein>
    <recommendedName>
        <fullName evidence="10">WSC domain-containing protein</fullName>
    </recommendedName>
</protein>
<evidence type="ECO:0000256" key="8">
    <source>
        <dbReference type="SAM" id="Phobius"/>
    </source>
</evidence>
<evidence type="ECO:0000256" key="6">
    <source>
        <dbReference type="ARBA" id="ARBA00023180"/>
    </source>
</evidence>
<feature type="region of interest" description="Disordered" evidence="7">
    <location>
        <begin position="314"/>
        <end position="340"/>
    </location>
</feature>
<evidence type="ECO:0000256" key="3">
    <source>
        <dbReference type="ARBA" id="ARBA00022729"/>
    </source>
</evidence>
<dbReference type="GeneID" id="70234407"/>
<dbReference type="AlphaFoldDB" id="A0A9P8T7B4"/>
<dbReference type="RefSeq" id="XP_046063100.1">
    <property type="nucleotide sequence ID" value="XM_046203311.1"/>
</dbReference>
<evidence type="ECO:0000256" key="2">
    <source>
        <dbReference type="ARBA" id="ARBA00022692"/>
    </source>
</evidence>
<feature type="region of interest" description="Disordered" evidence="7">
    <location>
        <begin position="102"/>
        <end position="229"/>
    </location>
</feature>
<gene>
    <name evidence="11" type="ORF">OGAPHI_002440</name>
</gene>
<evidence type="ECO:0000256" key="5">
    <source>
        <dbReference type="ARBA" id="ARBA00023136"/>
    </source>
</evidence>
<keyword evidence="12" id="KW-1185">Reference proteome</keyword>
<dbReference type="EMBL" id="JAEUBE010000158">
    <property type="protein sequence ID" value="KAH3668686.1"/>
    <property type="molecule type" value="Genomic_DNA"/>
</dbReference>
<dbReference type="SMART" id="SM00321">
    <property type="entry name" value="WSC"/>
    <property type="match status" value="1"/>
</dbReference>
<feature type="compositionally biased region" description="Polar residues" evidence="7">
    <location>
        <begin position="212"/>
        <end position="229"/>
    </location>
</feature>
<feature type="chain" id="PRO_5040451577" description="WSC domain-containing protein" evidence="9">
    <location>
        <begin position="18"/>
        <end position="371"/>
    </location>
</feature>